<reference evidence="1" key="1">
    <citation type="submission" date="2020-12" db="EMBL/GenBank/DDBJ databases">
        <title>Metabolic potential, ecology and presence of endohyphal bacteria is reflected in genomic diversity of Mucoromycotina.</title>
        <authorList>
            <person name="Muszewska A."/>
            <person name="Okrasinska A."/>
            <person name="Steczkiewicz K."/>
            <person name="Drgas O."/>
            <person name="Orlowska M."/>
            <person name="Perlinska-Lenart U."/>
            <person name="Aleksandrzak-Piekarczyk T."/>
            <person name="Szatraj K."/>
            <person name="Zielenkiewicz U."/>
            <person name="Pilsyk S."/>
            <person name="Malc E."/>
            <person name="Mieczkowski P."/>
            <person name="Kruszewska J.S."/>
            <person name="Biernat P."/>
            <person name="Pawlowska J."/>
        </authorList>
    </citation>
    <scope>NUCLEOTIDE SEQUENCE</scope>
    <source>
        <strain evidence="1">CBS 226.32</strain>
    </source>
</reference>
<proteinExistence type="predicted"/>
<accession>A0A8H7R037</accession>
<name>A0A8H7R037_9FUNG</name>
<gene>
    <name evidence="1" type="ORF">INT46_001195</name>
</gene>
<dbReference type="EMBL" id="JAEPRC010000301">
    <property type="protein sequence ID" value="KAG2200893.1"/>
    <property type="molecule type" value="Genomic_DNA"/>
</dbReference>
<evidence type="ECO:0000313" key="2">
    <source>
        <dbReference type="Proteomes" id="UP000650833"/>
    </source>
</evidence>
<evidence type="ECO:0000313" key="1">
    <source>
        <dbReference type="EMBL" id="KAG2200893.1"/>
    </source>
</evidence>
<protein>
    <submittedName>
        <fullName evidence="1">Uncharacterized protein</fullName>
    </submittedName>
</protein>
<dbReference type="Proteomes" id="UP000650833">
    <property type="component" value="Unassembled WGS sequence"/>
</dbReference>
<keyword evidence="2" id="KW-1185">Reference proteome</keyword>
<dbReference type="AlphaFoldDB" id="A0A8H7R037"/>
<comment type="caution">
    <text evidence="1">The sequence shown here is derived from an EMBL/GenBank/DDBJ whole genome shotgun (WGS) entry which is preliminary data.</text>
</comment>
<organism evidence="1 2">
    <name type="scientific">Mucor plumbeus</name>
    <dbReference type="NCBI Taxonomy" id="97098"/>
    <lineage>
        <taxon>Eukaryota</taxon>
        <taxon>Fungi</taxon>
        <taxon>Fungi incertae sedis</taxon>
        <taxon>Mucoromycota</taxon>
        <taxon>Mucoromycotina</taxon>
        <taxon>Mucoromycetes</taxon>
        <taxon>Mucorales</taxon>
        <taxon>Mucorineae</taxon>
        <taxon>Mucoraceae</taxon>
        <taxon>Mucor</taxon>
    </lineage>
</organism>
<sequence length="93" mass="10614">MSFSKNQVVTVKGKLTSCSKVTDLEFPFPCHIVTVEQSTYNDRTVIRSKDTQIVVYGFLKYIIANFKDDEIILSDCPIKNLIAKLKKSTYTNM</sequence>